<proteinExistence type="predicted"/>
<accession>A0A858RAP3</accession>
<name>A0A858RAP3_9PROT</name>
<keyword evidence="3 4" id="KW-0408">Iron</keyword>
<protein>
    <submittedName>
        <fullName evidence="6">Cytochrome C oxidase Cbb3</fullName>
    </submittedName>
</protein>
<keyword evidence="2 4" id="KW-0479">Metal-binding</keyword>
<evidence type="ECO:0000256" key="1">
    <source>
        <dbReference type="ARBA" id="ARBA00022617"/>
    </source>
</evidence>
<keyword evidence="1 4" id="KW-0349">Heme</keyword>
<organism evidence="6 7">
    <name type="scientific">Aerophototrophica crusticola</name>
    <dbReference type="NCBI Taxonomy" id="1709002"/>
    <lineage>
        <taxon>Bacteria</taxon>
        <taxon>Pseudomonadati</taxon>
        <taxon>Pseudomonadota</taxon>
        <taxon>Alphaproteobacteria</taxon>
        <taxon>Rhodospirillales</taxon>
        <taxon>Rhodospirillaceae</taxon>
        <taxon>Aerophototrophica</taxon>
    </lineage>
</organism>
<dbReference type="GO" id="GO:0004130">
    <property type="term" value="F:cytochrome-c peroxidase activity"/>
    <property type="evidence" value="ECO:0007669"/>
    <property type="project" value="TreeGrafter"/>
</dbReference>
<evidence type="ECO:0000313" key="6">
    <source>
        <dbReference type="EMBL" id="QJE74779.1"/>
    </source>
</evidence>
<dbReference type="Gene3D" id="1.10.760.10">
    <property type="entry name" value="Cytochrome c-like domain"/>
    <property type="match status" value="1"/>
</dbReference>
<evidence type="ECO:0000256" key="2">
    <source>
        <dbReference type="ARBA" id="ARBA00022723"/>
    </source>
</evidence>
<dbReference type="EMBL" id="CP051775">
    <property type="protein sequence ID" value="QJE74779.1"/>
    <property type="molecule type" value="Genomic_DNA"/>
</dbReference>
<dbReference type="SUPFAM" id="SSF46626">
    <property type="entry name" value="Cytochrome c"/>
    <property type="match status" value="1"/>
</dbReference>
<dbReference type="GO" id="GO:0020037">
    <property type="term" value="F:heme binding"/>
    <property type="evidence" value="ECO:0007669"/>
    <property type="project" value="InterPro"/>
</dbReference>
<dbReference type="PROSITE" id="PS51007">
    <property type="entry name" value="CYTC"/>
    <property type="match status" value="1"/>
</dbReference>
<feature type="domain" description="Cytochrome c" evidence="5">
    <location>
        <begin position="441"/>
        <end position="644"/>
    </location>
</feature>
<evidence type="ECO:0000313" key="7">
    <source>
        <dbReference type="Proteomes" id="UP000501891"/>
    </source>
</evidence>
<reference evidence="6" key="1">
    <citation type="submission" date="2020-04" db="EMBL/GenBank/DDBJ databases">
        <title>A desert anoxygenic phototrophic bacterium fixes CO2 using RubisCO under aerobic conditions.</title>
        <authorList>
            <person name="Tang K."/>
        </authorList>
    </citation>
    <scope>NUCLEOTIDE SEQUENCE [LARGE SCALE GENOMIC DNA]</scope>
    <source>
        <strain evidence="6">MIMtkB3</strain>
    </source>
</reference>
<dbReference type="Proteomes" id="UP000501891">
    <property type="component" value="Chromosome"/>
</dbReference>
<sequence>MRVWKTLLVLAVLGISLAAAALLVRVEYAPFPSEAELLNPQRRPFDTAYDVLGERVPHADVPQLKATRAGLAHLSRENGAIQVTPALVQLGRDAFYRETFGNEVFLSDVMGLLDGAMTPWAMTKSLLSLAGGSTTNLELTLARDVRLGDRVLAKGTVVPTGLDVPAGSLLPLGVKMVWDKGRLRAGLTCAACHSTVDAATGKVVEGVPNTDLNVGLMLALASNTSAYFTHVGVKDPTALAGPDAATVTARDGQPVPLPDPAALEALVDGQFAAWPPGSFDSTIDKVNNPTSIPDSFTAEAHPYGWSGFALVGPFRGSSMLSNNVHALNADATTSAQAAPDVLGLDTEVYLALLLRGAANPDFRWDPAGGAPPSAVLAAADPTPESPALVSAARMPTFPKVTYVSTDSLLLSTPGLPVWEKVNAMSAFQETLTAPLPPLDPQAVQRGARVFDRAGCGACHAGPALTNNRILPVAEVGTEPSRAIALAATEKALAPSLMIAPSAPFPMPAEPRVIDVPIPTEQLDQLALGWAHRGTQGGYKVKGLVGLAWTAPYLHDSGVAVGPDADRQLGLPGTLYAGVTPDPRNSLRALLDRDLRAKVVAANRADARAQTTHATGEGHPFWADAAAGFSPAEQEDLVSFLLSIRQAAPR</sequence>
<evidence type="ECO:0000256" key="3">
    <source>
        <dbReference type="ARBA" id="ARBA00023004"/>
    </source>
</evidence>
<dbReference type="AlphaFoldDB" id="A0A858RAP3"/>
<dbReference type="KEGG" id="acru:HHL28_04525"/>
<evidence type="ECO:0000259" key="5">
    <source>
        <dbReference type="PROSITE" id="PS51007"/>
    </source>
</evidence>
<evidence type="ECO:0000256" key="4">
    <source>
        <dbReference type="PROSITE-ProRule" id="PRU00433"/>
    </source>
</evidence>
<dbReference type="InterPro" id="IPR009056">
    <property type="entry name" value="Cyt_c-like_dom"/>
</dbReference>
<dbReference type="InterPro" id="IPR036909">
    <property type="entry name" value="Cyt_c-like_dom_sf"/>
</dbReference>
<gene>
    <name evidence="6" type="ORF">HHL28_04525</name>
</gene>
<dbReference type="GO" id="GO:0046872">
    <property type="term" value="F:metal ion binding"/>
    <property type="evidence" value="ECO:0007669"/>
    <property type="project" value="UniProtKB-KW"/>
</dbReference>
<dbReference type="GO" id="GO:0009055">
    <property type="term" value="F:electron transfer activity"/>
    <property type="evidence" value="ECO:0007669"/>
    <property type="project" value="InterPro"/>
</dbReference>
<dbReference type="InterPro" id="IPR051395">
    <property type="entry name" value="Cytochrome_c_Peroxidase/MauG"/>
</dbReference>
<keyword evidence="7" id="KW-1185">Reference proteome</keyword>
<dbReference type="PANTHER" id="PTHR30600">
    <property type="entry name" value="CYTOCHROME C PEROXIDASE-RELATED"/>
    <property type="match status" value="1"/>
</dbReference>